<dbReference type="OrthoDB" id="9778572at2"/>
<dbReference type="PANTHER" id="PTHR24220:SF685">
    <property type="entry name" value="ABC TRANSPORTER RELATED"/>
    <property type="match status" value="1"/>
</dbReference>
<dbReference type="InterPro" id="IPR027417">
    <property type="entry name" value="P-loop_NTPase"/>
</dbReference>
<accession>A0A1B7M394</accession>
<dbReference type="Proteomes" id="UP000078292">
    <property type="component" value="Unassembled WGS sequence"/>
</dbReference>
<dbReference type="Gene3D" id="3.40.50.300">
    <property type="entry name" value="P-loop containing nucleotide triphosphate hydrolases"/>
    <property type="match status" value="1"/>
</dbReference>
<dbReference type="PROSITE" id="PS50893">
    <property type="entry name" value="ABC_TRANSPORTER_2"/>
    <property type="match status" value="1"/>
</dbReference>
<dbReference type="GO" id="GO:0005524">
    <property type="term" value="F:ATP binding"/>
    <property type="evidence" value="ECO:0007669"/>
    <property type="project" value="UniProtKB-KW"/>
</dbReference>
<dbReference type="InterPro" id="IPR017871">
    <property type="entry name" value="ABC_transporter-like_CS"/>
</dbReference>
<dbReference type="GO" id="GO:0005886">
    <property type="term" value="C:plasma membrane"/>
    <property type="evidence" value="ECO:0007669"/>
    <property type="project" value="TreeGrafter"/>
</dbReference>
<reference evidence="4 5" key="1">
    <citation type="submission" date="2016-04" db="EMBL/GenBank/DDBJ databases">
        <title>First whole genome shotgun sequence of the bacterium Enteractinococcus sp. strain UASWS1574.</title>
        <authorList>
            <person name="Crovadore J."/>
            <person name="Chablais R."/>
            <person name="Lefort F."/>
        </authorList>
    </citation>
    <scope>NUCLEOTIDE SEQUENCE [LARGE SCALE GENOMIC DNA]</scope>
    <source>
        <strain evidence="4 5">UASWS1574</strain>
    </source>
</reference>
<keyword evidence="1" id="KW-0547">Nucleotide-binding</keyword>
<evidence type="ECO:0000313" key="5">
    <source>
        <dbReference type="Proteomes" id="UP000078292"/>
    </source>
</evidence>
<dbReference type="Pfam" id="PF00005">
    <property type="entry name" value="ABC_tran"/>
    <property type="match status" value="1"/>
</dbReference>
<organism evidence="4 5">
    <name type="scientific">Enteractinococcus helveticum</name>
    <dbReference type="NCBI Taxonomy" id="1837282"/>
    <lineage>
        <taxon>Bacteria</taxon>
        <taxon>Bacillati</taxon>
        <taxon>Actinomycetota</taxon>
        <taxon>Actinomycetes</taxon>
        <taxon>Micrococcales</taxon>
        <taxon>Micrococcaceae</taxon>
    </lineage>
</organism>
<dbReference type="InterPro" id="IPR003593">
    <property type="entry name" value="AAA+_ATPase"/>
</dbReference>
<evidence type="ECO:0000256" key="2">
    <source>
        <dbReference type="ARBA" id="ARBA00022840"/>
    </source>
</evidence>
<dbReference type="GO" id="GO:0016887">
    <property type="term" value="F:ATP hydrolysis activity"/>
    <property type="evidence" value="ECO:0007669"/>
    <property type="project" value="InterPro"/>
</dbReference>
<dbReference type="STRING" id="1837282.A6F49_03190"/>
<dbReference type="AlphaFoldDB" id="A0A1B7M394"/>
<dbReference type="RefSeq" id="WP_043055928.1">
    <property type="nucleotide sequence ID" value="NZ_LXEY01000004.1"/>
</dbReference>
<dbReference type="InterPro" id="IPR003439">
    <property type="entry name" value="ABC_transporter-like_ATP-bd"/>
</dbReference>
<feature type="domain" description="ABC transporter" evidence="3">
    <location>
        <begin position="17"/>
        <end position="251"/>
    </location>
</feature>
<name>A0A1B7M394_9MICC</name>
<comment type="caution">
    <text evidence="4">The sequence shown here is derived from an EMBL/GenBank/DDBJ whole genome shotgun (WGS) entry which is preliminary data.</text>
</comment>
<gene>
    <name evidence="4" type="ORF">A6F49_03190</name>
</gene>
<dbReference type="GO" id="GO:0022857">
    <property type="term" value="F:transmembrane transporter activity"/>
    <property type="evidence" value="ECO:0007669"/>
    <property type="project" value="TreeGrafter"/>
</dbReference>
<dbReference type="InterPro" id="IPR015854">
    <property type="entry name" value="ABC_transpr_LolD-like"/>
</dbReference>
<evidence type="ECO:0000313" key="4">
    <source>
        <dbReference type="EMBL" id="OAV63064.1"/>
    </source>
</evidence>
<proteinExistence type="predicted"/>
<sequence>MTSTTQPNTTLATAIDLHRVSLLYPDGQNPDGSPRTVAALDHVNFSAAKGELTALVGESGSGKSSLLSVIGALVQPTSGTVLVGDTNVEKLDDAEQAQLRRDTVGLIFQQPNLLSALGVRDQLLVTDHLRGLRGKELKHRRARADELLDVVGLVDMADRKIQALSGGQRQRVNIARALMGTPQVLLADEPTSALDQSRSHDIMQLLKTLTQEFSVATVVVTHDRGLVQYADQEVTLSDGRVVSAERVVPQVS</sequence>
<evidence type="ECO:0000256" key="1">
    <source>
        <dbReference type="ARBA" id="ARBA00022741"/>
    </source>
</evidence>
<dbReference type="PROSITE" id="PS00211">
    <property type="entry name" value="ABC_TRANSPORTER_1"/>
    <property type="match status" value="1"/>
</dbReference>
<dbReference type="PANTHER" id="PTHR24220">
    <property type="entry name" value="IMPORT ATP-BINDING PROTEIN"/>
    <property type="match status" value="1"/>
</dbReference>
<protein>
    <submittedName>
        <fullName evidence="4">ABC transporter ATP-binding protein</fullName>
    </submittedName>
</protein>
<dbReference type="SUPFAM" id="SSF52540">
    <property type="entry name" value="P-loop containing nucleoside triphosphate hydrolases"/>
    <property type="match status" value="1"/>
</dbReference>
<dbReference type="EMBL" id="LXEY01000004">
    <property type="protein sequence ID" value="OAV63064.1"/>
    <property type="molecule type" value="Genomic_DNA"/>
</dbReference>
<keyword evidence="2 4" id="KW-0067">ATP-binding</keyword>
<dbReference type="SMART" id="SM00382">
    <property type="entry name" value="AAA"/>
    <property type="match status" value="1"/>
</dbReference>
<evidence type="ECO:0000259" key="3">
    <source>
        <dbReference type="PROSITE" id="PS50893"/>
    </source>
</evidence>
<keyword evidence="5" id="KW-1185">Reference proteome</keyword>